<dbReference type="KEGG" id="dvn:HQ394_11895"/>
<dbReference type="RefSeq" id="WP_190260406.1">
    <property type="nucleotide sequence ID" value="NZ_CP053923.1"/>
</dbReference>
<evidence type="ECO:0000313" key="3">
    <source>
        <dbReference type="EMBL" id="QNT69895.1"/>
    </source>
</evidence>
<dbReference type="PANTHER" id="PTHR13343:SF17">
    <property type="entry name" value="CELLULAR REPRESSOR OF E1A-STIMULATED GENES, ISOFORM A"/>
    <property type="match status" value="1"/>
</dbReference>
<dbReference type="Pfam" id="PF13883">
    <property type="entry name" value="CREG_beta-barrel"/>
    <property type="match status" value="1"/>
</dbReference>
<dbReference type="Proteomes" id="UP000516369">
    <property type="component" value="Chromosome"/>
</dbReference>
<dbReference type="Gene3D" id="3.20.180.10">
    <property type="entry name" value="PNP-oxidase-like"/>
    <property type="match status" value="1"/>
</dbReference>
<sequence>MAVDAIRALIRRARCGALATALAADEGWPYVSLVTLACDTDLSPILLLSNLSDHTRNLQADARASLMLEEASRRANPQTGARVTLVGRVIADAEPRLRRRFLARHPGAALYADFADFHVFRLAIERAHSIGGFGRAEWLPAEGLLQPEGAAAIAACEETVLAAVNTLHATSIATLASRRLGLTGEGWEMVGIDPDGCDLGRKSRWARVPFIRPATDTATLWDELHRLFAAAAGAADPPPPRREDAGGRPQKPNGLIHHRHFCAPASHLPPTFHRIAAPSALFSLPPTSPGRGRYGAMPA</sequence>
<dbReference type="Gene3D" id="2.30.110.10">
    <property type="entry name" value="Electron Transport, Fmn-binding Protein, Chain A"/>
    <property type="match status" value="1"/>
</dbReference>
<organism evidence="3 4">
    <name type="scientific">Defluviicoccus vanus</name>
    <dbReference type="NCBI Taxonomy" id="111831"/>
    <lineage>
        <taxon>Bacteria</taxon>
        <taxon>Pseudomonadati</taxon>
        <taxon>Pseudomonadota</taxon>
        <taxon>Alphaproteobacteria</taxon>
        <taxon>Rhodospirillales</taxon>
        <taxon>Rhodospirillaceae</taxon>
        <taxon>Defluviicoccus</taxon>
    </lineage>
</organism>
<evidence type="ECO:0000313" key="4">
    <source>
        <dbReference type="Proteomes" id="UP000516369"/>
    </source>
</evidence>
<dbReference type="PANTHER" id="PTHR13343">
    <property type="entry name" value="CREG1 PROTEIN"/>
    <property type="match status" value="1"/>
</dbReference>
<reference evidence="3 4" key="1">
    <citation type="submission" date="2020-05" db="EMBL/GenBank/DDBJ databases">
        <title>Complete closed genome sequence of Defluviicoccus vanus.</title>
        <authorList>
            <person name="Bessarab I."/>
            <person name="Arumugam K."/>
            <person name="Maszenan A.M."/>
            <person name="Seviour R.J."/>
            <person name="Williams R.B."/>
        </authorList>
    </citation>
    <scope>NUCLEOTIDE SEQUENCE [LARGE SCALE GENOMIC DNA]</scope>
    <source>
        <strain evidence="3 4">Ben 114</strain>
    </source>
</reference>
<feature type="domain" description="CREG-like beta-barrel" evidence="2">
    <location>
        <begin position="7"/>
        <end position="142"/>
    </location>
</feature>
<name>A0A7H1N2F9_9PROT</name>
<dbReference type="AlphaFoldDB" id="A0A7H1N2F9"/>
<gene>
    <name evidence="3" type="ORF">HQ394_11895</name>
</gene>
<dbReference type="GO" id="GO:0005737">
    <property type="term" value="C:cytoplasm"/>
    <property type="evidence" value="ECO:0007669"/>
    <property type="project" value="UniProtKB-ARBA"/>
</dbReference>
<accession>A0A7H1N2F9</accession>
<dbReference type="InterPro" id="IPR012349">
    <property type="entry name" value="Split_barrel_FMN-bd"/>
</dbReference>
<dbReference type="InterPro" id="IPR037119">
    <property type="entry name" value="Haem_oxidase_HugZ-like_sf"/>
</dbReference>
<proteinExistence type="predicted"/>
<protein>
    <submittedName>
        <fullName evidence="3">Pyridoxamine 5'-phosphate oxidase family protein</fullName>
    </submittedName>
</protein>
<keyword evidence="4" id="KW-1185">Reference proteome</keyword>
<dbReference type="EMBL" id="CP053923">
    <property type="protein sequence ID" value="QNT69895.1"/>
    <property type="molecule type" value="Genomic_DNA"/>
</dbReference>
<feature type="region of interest" description="Disordered" evidence="1">
    <location>
        <begin position="232"/>
        <end position="253"/>
    </location>
</feature>
<dbReference type="SUPFAM" id="SSF50475">
    <property type="entry name" value="FMN-binding split barrel"/>
    <property type="match status" value="1"/>
</dbReference>
<evidence type="ECO:0000259" key="2">
    <source>
        <dbReference type="Pfam" id="PF13883"/>
    </source>
</evidence>
<dbReference type="InterPro" id="IPR055343">
    <property type="entry name" value="CREG_beta-barrel"/>
</dbReference>
<evidence type="ECO:0000256" key="1">
    <source>
        <dbReference type="SAM" id="MobiDB-lite"/>
    </source>
</evidence>